<dbReference type="InterPro" id="IPR024079">
    <property type="entry name" value="MetalloPept_cat_dom_sf"/>
</dbReference>
<gene>
    <name evidence="11" type="ORF">FSB73_18985</name>
</gene>
<evidence type="ECO:0000256" key="1">
    <source>
        <dbReference type="ARBA" id="ARBA00001947"/>
    </source>
</evidence>
<sequence length="681" mass="76355">MNKVTLSVAAVAVASAFAACSGTGSDGSTHTRQHFIETQYIDSAVKPGDNFYQFVNGKWLDTVKIPAEKFGVGGFNQLIDDNQEKLKAIVEDALKNDHKPGSIEQKVGDYFASGMDTVTRDKRGYEPIKPMLSAIDGIKDIPSLMTYVADAAKRGDNSIISFGVGPDQKNSSMNIAAFHQTGIGLPDRDYYFRTDTATERIQNAYKTFVANLFTLTGTDSAAAVKNAQVVYNIEKQIAGSHKTRVQLRDVKGNYNKVSVASLVSSEPNIGWTDLLKNLGAGSIDSLDMEQPAYYVQLNKMLTSIPIDQWKVYLKANTIGSYAGVLSTAFSDAAFAYSKELTGRDKQEALWKRMVSAIDHNLGELLGQLYVKKYFPPEAKKRMDQLVTNLETAFSNRIQHLDWMSDSTKATAQVKLKAIIRKIGYPTTWRDYSKVNVDSTKYFENAVAARENNYNFELSQLGKPVDKNLWYMTPPTVNAYYDPTTNQIVFPAGILQYPFFDKDADDAVNYGAIGMVIGHEMTHGFDDQGSQYDKDGNINNWWTKEDKAKFDEKVKKIQGLYDSFTVLDSLHVNGQLTTGENMADFGGVAIAWDAFKLTKQGQDTTKIDGYTPDQRFFMSLAQIWRSKYKDARVRQLINLDPHSPAMWRVLGPLMNFDPFYKAFNVQPGEKMYIKPEDRLKIW</sequence>
<dbReference type="Pfam" id="PF05649">
    <property type="entry name" value="Peptidase_M13_N"/>
    <property type="match status" value="1"/>
</dbReference>
<evidence type="ECO:0000256" key="6">
    <source>
        <dbReference type="ARBA" id="ARBA00022833"/>
    </source>
</evidence>
<comment type="similarity">
    <text evidence="2">Belongs to the peptidase M13 family.</text>
</comment>
<name>A0A5B8VP83_9BACT</name>
<accession>A0A5B8VP83</accession>
<feature type="domain" description="Peptidase M13 C-terminal" evidence="9">
    <location>
        <begin position="477"/>
        <end position="677"/>
    </location>
</feature>
<dbReference type="Gene3D" id="1.10.1380.10">
    <property type="entry name" value="Neutral endopeptidase , domain2"/>
    <property type="match status" value="1"/>
</dbReference>
<evidence type="ECO:0000259" key="9">
    <source>
        <dbReference type="Pfam" id="PF01431"/>
    </source>
</evidence>
<feature type="domain" description="Peptidase M13 N-terminal" evidence="10">
    <location>
        <begin position="47"/>
        <end position="425"/>
    </location>
</feature>
<evidence type="ECO:0000256" key="7">
    <source>
        <dbReference type="ARBA" id="ARBA00023049"/>
    </source>
</evidence>
<dbReference type="CDD" id="cd08662">
    <property type="entry name" value="M13"/>
    <property type="match status" value="1"/>
</dbReference>
<dbReference type="GO" id="GO:0005886">
    <property type="term" value="C:plasma membrane"/>
    <property type="evidence" value="ECO:0007669"/>
    <property type="project" value="TreeGrafter"/>
</dbReference>
<dbReference type="KEGG" id="agi:FSB73_18985"/>
<dbReference type="Gene3D" id="3.40.390.10">
    <property type="entry name" value="Collagenase (Catalytic Domain)"/>
    <property type="match status" value="1"/>
</dbReference>
<reference evidence="11 12" key="1">
    <citation type="journal article" date="2017" name="Int. J. Syst. Evol. Microbiol.">
        <title>Arachidicoccus ginsenosidivorans sp. nov., with ginsenoside-converting activity isolated from ginseng cultivating soil.</title>
        <authorList>
            <person name="Siddiqi M.Z."/>
            <person name="Aslam Z."/>
            <person name="Im W.T."/>
        </authorList>
    </citation>
    <scope>NUCLEOTIDE SEQUENCE [LARGE SCALE GENOMIC DNA]</scope>
    <source>
        <strain evidence="11 12">Gsoil 809</strain>
    </source>
</reference>
<protein>
    <submittedName>
        <fullName evidence="11">M13 family metallopeptidase</fullName>
    </submittedName>
</protein>
<dbReference type="Proteomes" id="UP000321291">
    <property type="component" value="Chromosome"/>
</dbReference>
<dbReference type="GO" id="GO:0016485">
    <property type="term" value="P:protein processing"/>
    <property type="evidence" value="ECO:0007669"/>
    <property type="project" value="TreeGrafter"/>
</dbReference>
<feature type="signal peptide" evidence="8">
    <location>
        <begin position="1"/>
        <end position="18"/>
    </location>
</feature>
<dbReference type="GO" id="GO:0046872">
    <property type="term" value="F:metal ion binding"/>
    <property type="evidence" value="ECO:0007669"/>
    <property type="project" value="UniProtKB-KW"/>
</dbReference>
<dbReference type="PROSITE" id="PS51257">
    <property type="entry name" value="PROKAR_LIPOPROTEIN"/>
    <property type="match status" value="1"/>
</dbReference>
<dbReference type="EMBL" id="CP042434">
    <property type="protein sequence ID" value="QEC73434.1"/>
    <property type="molecule type" value="Genomic_DNA"/>
</dbReference>
<evidence type="ECO:0000256" key="5">
    <source>
        <dbReference type="ARBA" id="ARBA00022801"/>
    </source>
</evidence>
<dbReference type="PROSITE" id="PS51885">
    <property type="entry name" value="NEPRILYSIN"/>
    <property type="match status" value="1"/>
</dbReference>
<evidence type="ECO:0000256" key="4">
    <source>
        <dbReference type="ARBA" id="ARBA00022723"/>
    </source>
</evidence>
<keyword evidence="12" id="KW-1185">Reference proteome</keyword>
<evidence type="ECO:0000313" key="11">
    <source>
        <dbReference type="EMBL" id="QEC73434.1"/>
    </source>
</evidence>
<keyword evidence="8" id="KW-0732">Signal</keyword>
<keyword evidence="5" id="KW-0378">Hydrolase</keyword>
<keyword evidence="6" id="KW-0862">Zinc</keyword>
<dbReference type="InterPro" id="IPR042089">
    <property type="entry name" value="Peptidase_M13_dom_2"/>
</dbReference>
<dbReference type="Pfam" id="PF01431">
    <property type="entry name" value="Peptidase_M13"/>
    <property type="match status" value="1"/>
</dbReference>
<dbReference type="SUPFAM" id="SSF55486">
    <property type="entry name" value="Metalloproteases ('zincins'), catalytic domain"/>
    <property type="match status" value="1"/>
</dbReference>
<dbReference type="OrthoDB" id="9775677at2"/>
<proteinExistence type="inferred from homology"/>
<dbReference type="RefSeq" id="WP_146785809.1">
    <property type="nucleotide sequence ID" value="NZ_CP042434.1"/>
</dbReference>
<evidence type="ECO:0000256" key="3">
    <source>
        <dbReference type="ARBA" id="ARBA00022670"/>
    </source>
</evidence>
<dbReference type="PANTHER" id="PTHR11733">
    <property type="entry name" value="ZINC METALLOPROTEASE FAMILY M13 NEPRILYSIN-RELATED"/>
    <property type="match status" value="1"/>
</dbReference>
<comment type="cofactor">
    <cofactor evidence="1">
        <name>Zn(2+)</name>
        <dbReference type="ChEBI" id="CHEBI:29105"/>
    </cofactor>
</comment>
<dbReference type="InterPro" id="IPR008753">
    <property type="entry name" value="Peptidase_M13_N"/>
</dbReference>
<feature type="chain" id="PRO_5022831578" evidence="8">
    <location>
        <begin position="19"/>
        <end position="681"/>
    </location>
</feature>
<keyword evidence="7" id="KW-0482">Metalloprotease</keyword>
<dbReference type="AlphaFoldDB" id="A0A5B8VP83"/>
<evidence type="ECO:0000256" key="8">
    <source>
        <dbReference type="SAM" id="SignalP"/>
    </source>
</evidence>
<dbReference type="PRINTS" id="PR00786">
    <property type="entry name" value="NEPRILYSIN"/>
</dbReference>
<evidence type="ECO:0000313" key="12">
    <source>
        <dbReference type="Proteomes" id="UP000321291"/>
    </source>
</evidence>
<dbReference type="PANTHER" id="PTHR11733:SF167">
    <property type="entry name" value="FI17812P1-RELATED"/>
    <property type="match status" value="1"/>
</dbReference>
<evidence type="ECO:0000256" key="2">
    <source>
        <dbReference type="ARBA" id="ARBA00007357"/>
    </source>
</evidence>
<evidence type="ECO:0000259" key="10">
    <source>
        <dbReference type="Pfam" id="PF05649"/>
    </source>
</evidence>
<keyword evidence="3" id="KW-0645">Protease</keyword>
<dbReference type="GO" id="GO:0004222">
    <property type="term" value="F:metalloendopeptidase activity"/>
    <property type="evidence" value="ECO:0007669"/>
    <property type="project" value="InterPro"/>
</dbReference>
<dbReference type="InterPro" id="IPR000718">
    <property type="entry name" value="Peptidase_M13"/>
</dbReference>
<dbReference type="InterPro" id="IPR018497">
    <property type="entry name" value="Peptidase_M13_C"/>
</dbReference>
<organism evidence="11 12">
    <name type="scientific">Arachidicoccus ginsenosidivorans</name>
    <dbReference type="NCBI Taxonomy" id="496057"/>
    <lineage>
        <taxon>Bacteria</taxon>
        <taxon>Pseudomonadati</taxon>
        <taxon>Bacteroidota</taxon>
        <taxon>Chitinophagia</taxon>
        <taxon>Chitinophagales</taxon>
        <taxon>Chitinophagaceae</taxon>
        <taxon>Arachidicoccus</taxon>
    </lineage>
</organism>
<keyword evidence="4" id="KW-0479">Metal-binding</keyword>